<feature type="transmembrane region" description="Helical" evidence="6">
    <location>
        <begin position="206"/>
        <end position="226"/>
    </location>
</feature>
<feature type="transmembrane region" description="Helical" evidence="6">
    <location>
        <begin position="378"/>
        <end position="406"/>
    </location>
</feature>
<sequence>MPMGILQSRSLDHVPGTTRYFDDPERPQIATGTAADDAGLKCDRSGPVPIILVPQPSDDPNDPLNWPLWRRDLITFILSMTAIFATSLGSILASNTMVMTALFTTTFTKVALMTGYFLLGVGGAAVFFVPSARVWGKRHALIIGLVFLIFSSAWGGAARDSRGRGSYDSFVAARAVQGIGCAPYETLVNAAVSDLYFVHQRGLRMAFTNLAVFGGAFFTPIVVGKITHEIGWWWSFNLISIFCAVCLPAVFFFCPEMAYRRDAALNTDLAVAGERRAGETADGEQQTSSSSAELRVSEGTEKAPDTPPTQPQSTPAGPENTTPPAEAVPVVGDGGPTTDAIPAKKTFIQSLALVDGRKTDDAYWRLLLRPFALIFHPAFLWACLTQGTMIGWTVFIGAIIASIFSAPPYYWDEVKNGYSYTGPFLGALAGFGLAGLLADWSAKFMTKRNGGVYEPEFRIVLVAPMAVLGCAGLYGFGITASQLITGRYHWSVPVAFFGLQVAGMVVGTVSSSLYIVDAYRDLAIEGFTMMIIFKNFFSFVLTFYAFDWVTTGLGIRDTMTIIASIQVAVCLTSIPMYIYGKKMRALSHRRDLLRALNLR</sequence>
<dbReference type="AlphaFoldDB" id="A0AAE8MRD9"/>
<gene>
    <name evidence="7" type="ORF">DNG_00677</name>
</gene>
<dbReference type="PANTHER" id="PTHR23502">
    <property type="entry name" value="MAJOR FACILITATOR SUPERFAMILY"/>
    <property type="match status" value="1"/>
</dbReference>
<feature type="transmembrane region" description="Helical" evidence="6">
    <location>
        <begin position="110"/>
        <end position="128"/>
    </location>
</feature>
<feature type="transmembrane region" description="Helical" evidence="6">
    <location>
        <begin position="558"/>
        <end position="580"/>
    </location>
</feature>
<name>A0AAE8MRD9_9PEZI</name>
<keyword evidence="2 6" id="KW-0812">Transmembrane</keyword>
<feature type="transmembrane region" description="Helical" evidence="6">
    <location>
        <begin position="490"/>
        <end position="515"/>
    </location>
</feature>
<feature type="transmembrane region" description="Helical" evidence="6">
    <location>
        <begin position="459"/>
        <end position="484"/>
    </location>
</feature>
<evidence type="ECO:0000256" key="5">
    <source>
        <dbReference type="SAM" id="MobiDB-lite"/>
    </source>
</evidence>
<reference evidence="7" key="1">
    <citation type="submission" date="2018-03" db="EMBL/GenBank/DDBJ databases">
        <authorList>
            <person name="Guldener U."/>
        </authorList>
    </citation>
    <scope>NUCLEOTIDE SEQUENCE</scope>
</reference>
<organism evidence="7 8">
    <name type="scientific">Cephalotrichum gorgonifer</name>
    <dbReference type="NCBI Taxonomy" id="2041049"/>
    <lineage>
        <taxon>Eukaryota</taxon>
        <taxon>Fungi</taxon>
        <taxon>Dikarya</taxon>
        <taxon>Ascomycota</taxon>
        <taxon>Pezizomycotina</taxon>
        <taxon>Sordariomycetes</taxon>
        <taxon>Hypocreomycetidae</taxon>
        <taxon>Microascales</taxon>
        <taxon>Microascaceae</taxon>
        <taxon>Cephalotrichum</taxon>
    </lineage>
</organism>
<dbReference type="Pfam" id="PF07690">
    <property type="entry name" value="MFS_1"/>
    <property type="match status" value="1"/>
</dbReference>
<feature type="compositionally biased region" description="Polar residues" evidence="5">
    <location>
        <begin position="283"/>
        <end position="292"/>
    </location>
</feature>
<dbReference type="EMBL" id="ONZQ02000001">
    <property type="protein sequence ID" value="SPN97161.1"/>
    <property type="molecule type" value="Genomic_DNA"/>
</dbReference>
<comment type="caution">
    <text evidence="7">The sequence shown here is derived from an EMBL/GenBank/DDBJ whole genome shotgun (WGS) entry which is preliminary data.</text>
</comment>
<dbReference type="GO" id="GO:0005886">
    <property type="term" value="C:plasma membrane"/>
    <property type="evidence" value="ECO:0007669"/>
    <property type="project" value="TreeGrafter"/>
</dbReference>
<evidence type="ECO:0000256" key="4">
    <source>
        <dbReference type="ARBA" id="ARBA00023136"/>
    </source>
</evidence>
<evidence type="ECO:0000256" key="6">
    <source>
        <dbReference type="SAM" id="Phobius"/>
    </source>
</evidence>
<feature type="transmembrane region" description="Helical" evidence="6">
    <location>
        <begin position="418"/>
        <end position="438"/>
    </location>
</feature>
<proteinExistence type="predicted"/>
<dbReference type="PANTHER" id="PTHR23502:SF29">
    <property type="entry name" value="TRANSPORTER, PUTATIVE (AFU_ORTHOLOGUE AFUA_6G06680)-RELATED"/>
    <property type="match status" value="1"/>
</dbReference>
<evidence type="ECO:0000313" key="8">
    <source>
        <dbReference type="Proteomes" id="UP001187682"/>
    </source>
</evidence>
<comment type="subcellular location">
    <subcellularLocation>
        <location evidence="1">Membrane</location>
        <topology evidence="1">Multi-pass membrane protein</topology>
    </subcellularLocation>
</comment>
<dbReference type="InterPro" id="IPR011701">
    <property type="entry name" value="MFS"/>
</dbReference>
<keyword evidence="3 6" id="KW-1133">Transmembrane helix</keyword>
<accession>A0AAE8MRD9</accession>
<feature type="region of interest" description="Disordered" evidence="5">
    <location>
        <begin position="1"/>
        <end position="41"/>
    </location>
</feature>
<dbReference type="InterPro" id="IPR036259">
    <property type="entry name" value="MFS_trans_sf"/>
</dbReference>
<evidence type="ECO:0000256" key="1">
    <source>
        <dbReference type="ARBA" id="ARBA00004141"/>
    </source>
</evidence>
<dbReference type="GO" id="GO:0022857">
    <property type="term" value="F:transmembrane transporter activity"/>
    <property type="evidence" value="ECO:0007669"/>
    <property type="project" value="InterPro"/>
</dbReference>
<keyword evidence="8" id="KW-1185">Reference proteome</keyword>
<dbReference type="SUPFAM" id="SSF103473">
    <property type="entry name" value="MFS general substrate transporter"/>
    <property type="match status" value="1"/>
</dbReference>
<feature type="region of interest" description="Disordered" evidence="5">
    <location>
        <begin position="276"/>
        <end position="335"/>
    </location>
</feature>
<feature type="compositionally biased region" description="Basic and acidic residues" evidence="5">
    <location>
        <begin position="295"/>
        <end position="304"/>
    </location>
</feature>
<feature type="transmembrane region" description="Helical" evidence="6">
    <location>
        <begin position="73"/>
        <end position="98"/>
    </location>
</feature>
<protein>
    <submittedName>
        <fullName evidence="7">Related to transporter protein HOL1</fullName>
    </submittedName>
</protein>
<keyword evidence="4 6" id="KW-0472">Membrane</keyword>
<feature type="transmembrane region" description="Helical" evidence="6">
    <location>
        <begin position="232"/>
        <end position="254"/>
    </location>
</feature>
<feature type="transmembrane region" description="Helical" evidence="6">
    <location>
        <begin position="140"/>
        <end position="157"/>
    </location>
</feature>
<dbReference type="Gene3D" id="1.20.1250.20">
    <property type="entry name" value="MFS general substrate transporter like domains"/>
    <property type="match status" value="1"/>
</dbReference>
<evidence type="ECO:0000313" key="7">
    <source>
        <dbReference type="EMBL" id="SPN97161.1"/>
    </source>
</evidence>
<evidence type="ECO:0000256" key="3">
    <source>
        <dbReference type="ARBA" id="ARBA00022989"/>
    </source>
</evidence>
<evidence type="ECO:0000256" key="2">
    <source>
        <dbReference type="ARBA" id="ARBA00022692"/>
    </source>
</evidence>
<dbReference type="Proteomes" id="UP001187682">
    <property type="component" value="Unassembled WGS sequence"/>
</dbReference>
<feature type="transmembrane region" description="Helical" evidence="6">
    <location>
        <begin position="527"/>
        <end position="546"/>
    </location>
</feature>